<dbReference type="CDD" id="cd07571">
    <property type="entry name" value="ALP_N-acyl_transferase"/>
    <property type="match status" value="1"/>
</dbReference>
<sequence length="531" mass="60037">MSDRFSLRRYGAAVFSAVLFSLAIPNEIFQWGMPLLAPFILTPLFWGLEGSSLPQARRMLVLFGLVFTLTSNYWLAFFGDYSIWTIGGVTLGYIPYYLFLSHFLWDAARRPLPFRPLLLAAVWTVFEYCKSSGYLGYPWGLLPYPLHGITPLIQVSDLLGIWPLTFLLAWISALLAGILSPPAPPAPSRLTPSPLPQLAAAGLLLALFLAYGLVRMYLIPLPERTTLTAALIQHNADSWDESPEADERSILQAELLSLEAVEKHPHVELVVWNETVLTYPYNYRPVFYDRRPAEKPFFSFLVELNRPLLTGSPYREKVGEEVRYYNSVLLIGPDGAIQGAYKKKHLVPMAEHIPFWDLPLVQQFFRGTIRLYGTWHAGREAFLFTLPLEDGTIVRFGTPICFEDAFTVINRTFVRLGADLLINLTNDSWSRTVSAQVQHFVAARFQAAALKTTMVRSTNSGYTCVIDPWGRVRADLPMFTSTYLVADVPIYDRPLTLYALLGDLLPRLLFLWVIALLLWERGRGGTRTPHG</sequence>
<dbReference type="EC" id="2.3.1.269" evidence="9"/>
<dbReference type="SUPFAM" id="SSF56317">
    <property type="entry name" value="Carbon-nitrogen hydrolase"/>
    <property type="match status" value="1"/>
</dbReference>
<dbReference type="RefSeq" id="WP_014623990.1">
    <property type="nucleotide sequence ID" value="NC_017583.1"/>
</dbReference>
<gene>
    <name evidence="9" type="primary">lnt</name>
    <name evidence="11" type="ordered locus">Spith_0304</name>
</gene>
<comment type="catalytic activity">
    <reaction evidence="9">
        <text>N-terminal S-1,2-diacyl-sn-glyceryl-L-cysteinyl-[lipoprotein] + a glycerophospholipid = N-acyl-S-1,2-diacyl-sn-glyceryl-L-cysteinyl-[lipoprotein] + a 2-acyl-sn-glycero-3-phospholipid + H(+)</text>
        <dbReference type="Rhea" id="RHEA:48228"/>
        <dbReference type="Rhea" id="RHEA-COMP:14681"/>
        <dbReference type="Rhea" id="RHEA-COMP:14684"/>
        <dbReference type="ChEBI" id="CHEBI:15378"/>
        <dbReference type="ChEBI" id="CHEBI:136912"/>
        <dbReference type="ChEBI" id="CHEBI:140656"/>
        <dbReference type="ChEBI" id="CHEBI:140657"/>
        <dbReference type="ChEBI" id="CHEBI:140660"/>
        <dbReference type="EC" id="2.3.1.269"/>
    </reaction>
</comment>
<dbReference type="HAMAP" id="MF_01148">
    <property type="entry name" value="Lnt"/>
    <property type="match status" value="1"/>
</dbReference>
<feature type="transmembrane region" description="Helical" evidence="9">
    <location>
        <begin position="83"/>
        <end position="105"/>
    </location>
</feature>
<dbReference type="STRING" id="869211.Spith_0304"/>
<dbReference type="Pfam" id="PF20154">
    <property type="entry name" value="LNT_N"/>
    <property type="match status" value="1"/>
</dbReference>
<dbReference type="Pfam" id="PF00795">
    <property type="entry name" value="CN_hydrolase"/>
    <property type="match status" value="1"/>
</dbReference>
<evidence type="ECO:0000256" key="5">
    <source>
        <dbReference type="ARBA" id="ARBA00022692"/>
    </source>
</evidence>
<dbReference type="InterPro" id="IPR003010">
    <property type="entry name" value="C-N_Hydrolase"/>
</dbReference>
<keyword evidence="5 9" id="KW-0812">Transmembrane</keyword>
<reference evidence="11 12" key="1">
    <citation type="submission" date="2011-06" db="EMBL/GenBank/DDBJ databases">
        <title>The complete genome of Spirochaeta thermophila DSM 6578.</title>
        <authorList>
            <consortium name="US DOE Joint Genome Institute (JGI-PGF)"/>
            <person name="Lucas S."/>
            <person name="Lapidus A."/>
            <person name="Bruce D."/>
            <person name="Goodwin L."/>
            <person name="Pitluck S."/>
            <person name="Peters L."/>
            <person name="Kyrpides N."/>
            <person name="Mavromatis K."/>
            <person name="Ivanova N."/>
            <person name="Mikailova N."/>
            <person name="Pagani I."/>
            <person name="Chertkov O."/>
            <person name="Detter J.C."/>
            <person name="Tapia R."/>
            <person name="Han C."/>
            <person name="Land M."/>
            <person name="Hauser L."/>
            <person name="Markowitz V."/>
            <person name="Cheng J.-F."/>
            <person name="Hugenholtz P."/>
            <person name="Woyke T."/>
            <person name="Wu D."/>
            <person name="Spring S."/>
            <person name="Merkhoffer B."/>
            <person name="Schneider S."/>
            <person name="Klenk H.-P."/>
            <person name="Eisen J.A."/>
        </authorList>
    </citation>
    <scope>NUCLEOTIDE SEQUENCE [LARGE SCALE GENOMIC DNA]</scope>
    <source>
        <strain evidence="12">ATCC 700085 / DSM 6578 / Z-1203</strain>
    </source>
</reference>
<feature type="transmembrane region" description="Helical" evidence="9">
    <location>
        <begin position="60"/>
        <end position="77"/>
    </location>
</feature>
<dbReference type="EMBL" id="CP002903">
    <property type="protein sequence ID" value="AEJ60590.1"/>
    <property type="molecule type" value="Genomic_DNA"/>
</dbReference>
<evidence type="ECO:0000313" key="12">
    <source>
        <dbReference type="Proteomes" id="UP000007254"/>
    </source>
</evidence>
<comment type="pathway">
    <text evidence="9">Protein modification; lipoprotein biosynthesis (N-acyl transfer).</text>
</comment>
<accession>G0GDG4</accession>
<dbReference type="PROSITE" id="PS50263">
    <property type="entry name" value="CN_HYDROLASE"/>
    <property type="match status" value="1"/>
</dbReference>
<keyword evidence="12" id="KW-1185">Reference proteome</keyword>
<name>G0GDG4_WINT7</name>
<evidence type="ECO:0000256" key="7">
    <source>
        <dbReference type="ARBA" id="ARBA00023136"/>
    </source>
</evidence>
<evidence type="ECO:0000313" key="11">
    <source>
        <dbReference type="EMBL" id="AEJ60590.1"/>
    </source>
</evidence>
<dbReference type="Gene3D" id="3.60.110.10">
    <property type="entry name" value="Carbon-nitrogen hydrolase"/>
    <property type="match status" value="1"/>
</dbReference>
<keyword evidence="4 9" id="KW-0808">Transferase</keyword>
<feature type="transmembrane region" description="Helical" evidence="9">
    <location>
        <begin position="198"/>
        <end position="218"/>
    </location>
</feature>
<dbReference type="KEGG" id="stq:Spith_0304"/>
<dbReference type="GO" id="GO:0005886">
    <property type="term" value="C:plasma membrane"/>
    <property type="evidence" value="ECO:0007669"/>
    <property type="project" value="UniProtKB-SubCell"/>
</dbReference>
<evidence type="ECO:0000259" key="10">
    <source>
        <dbReference type="PROSITE" id="PS50263"/>
    </source>
</evidence>
<dbReference type="InterPro" id="IPR045378">
    <property type="entry name" value="LNT_N"/>
</dbReference>
<evidence type="ECO:0000256" key="3">
    <source>
        <dbReference type="ARBA" id="ARBA00022475"/>
    </source>
</evidence>
<evidence type="ECO:0000256" key="8">
    <source>
        <dbReference type="ARBA" id="ARBA00023315"/>
    </source>
</evidence>
<feature type="transmembrane region" description="Helical" evidence="9">
    <location>
        <begin position="7"/>
        <end position="25"/>
    </location>
</feature>
<dbReference type="InterPro" id="IPR004563">
    <property type="entry name" value="Apolipo_AcylTrfase"/>
</dbReference>
<comment type="similarity">
    <text evidence="2 9">Belongs to the CN hydrolase family. Apolipoprotein N-acyltransferase subfamily.</text>
</comment>
<keyword evidence="9" id="KW-0997">Cell inner membrane</keyword>
<dbReference type="GO" id="GO:0016410">
    <property type="term" value="F:N-acyltransferase activity"/>
    <property type="evidence" value="ECO:0007669"/>
    <property type="project" value="UniProtKB-UniRule"/>
</dbReference>
<comment type="function">
    <text evidence="9">Catalyzes the phospholipid dependent N-acylation of the N-terminal cysteine of apolipoprotein, the last step in lipoprotein maturation.</text>
</comment>
<dbReference type="PANTHER" id="PTHR38686:SF1">
    <property type="entry name" value="APOLIPOPROTEIN N-ACYLTRANSFERASE"/>
    <property type="match status" value="1"/>
</dbReference>
<keyword evidence="6 9" id="KW-1133">Transmembrane helix</keyword>
<evidence type="ECO:0000256" key="9">
    <source>
        <dbReference type="HAMAP-Rule" id="MF_01148"/>
    </source>
</evidence>
<dbReference type="GO" id="GO:0042158">
    <property type="term" value="P:lipoprotein biosynthetic process"/>
    <property type="evidence" value="ECO:0007669"/>
    <property type="project" value="UniProtKB-UniRule"/>
</dbReference>
<dbReference type="InterPro" id="IPR036526">
    <property type="entry name" value="C-N_Hydrolase_sf"/>
</dbReference>
<organism evidence="11 12">
    <name type="scientific">Winmispira thermophila (strain ATCC 700085 / DSM 6578 / Z-1203)</name>
    <name type="common">Spirochaeta thermophila</name>
    <dbReference type="NCBI Taxonomy" id="869211"/>
    <lineage>
        <taxon>Bacteria</taxon>
        <taxon>Pseudomonadati</taxon>
        <taxon>Spirochaetota</taxon>
        <taxon>Spirochaetia</taxon>
        <taxon>Winmispirales</taxon>
        <taxon>Winmispiraceae</taxon>
        <taxon>Winmispira</taxon>
    </lineage>
</organism>
<keyword evidence="3 9" id="KW-1003">Cell membrane</keyword>
<feature type="transmembrane region" description="Helical" evidence="9">
    <location>
        <begin position="497"/>
        <end position="519"/>
    </location>
</feature>
<evidence type="ECO:0000256" key="4">
    <source>
        <dbReference type="ARBA" id="ARBA00022679"/>
    </source>
</evidence>
<comment type="subcellular location">
    <subcellularLocation>
        <location evidence="9">Cell inner membrane</location>
        <topology evidence="9">Multi-pass membrane protein</topology>
    </subcellularLocation>
    <subcellularLocation>
        <location evidence="1">Cell membrane</location>
        <topology evidence="1">Multi-pass membrane protein</topology>
    </subcellularLocation>
</comment>
<protein>
    <recommendedName>
        <fullName evidence="9">Apolipoprotein N-acyltransferase</fullName>
        <shortName evidence="9">ALP N-acyltransferase</shortName>
        <ecNumber evidence="9">2.3.1.269</ecNumber>
    </recommendedName>
</protein>
<evidence type="ECO:0000256" key="2">
    <source>
        <dbReference type="ARBA" id="ARBA00010065"/>
    </source>
</evidence>
<proteinExistence type="inferred from homology"/>
<dbReference type="HOGENOM" id="CLU_019563_1_1_12"/>
<dbReference type="OrthoDB" id="9811121at2"/>
<feature type="domain" description="CN hydrolase" evidence="10">
    <location>
        <begin position="227"/>
        <end position="490"/>
    </location>
</feature>
<feature type="transmembrane region" description="Helical" evidence="9">
    <location>
        <begin position="31"/>
        <end position="48"/>
    </location>
</feature>
<keyword evidence="7 9" id="KW-0472">Membrane</keyword>
<evidence type="ECO:0000256" key="6">
    <source>
        <dbReference type="ARBA" id="ARBA00022989"/>
    </source>
</evidence>
<keyword evidence="8 9" id="KW-0012">Acyltransferase</keyword>
<dbReference type="NCBIfam" id="TIGR00546">
    <property type="entry name" value="lnt"/>
    <property type="match status" value="1"/>
</dbReference>
<feature type="transmembrane region" description="Helical" evidence="9">
    <location>
        <begin position="159"/>
        <end position="178"/>
    </location>
</feature>
<dbReference type="Proteomes" id="UP000007254">
    <property type="component" value="Chromosome"/>
</dbReference>
<dbReference type="PANTHER" id="PTHR38686">
    <property type="entry name" value="APOLIPOPROTEIN N-ACYLTRANSFERASE"/>
    <property type="match status" value="1"/>
</dbReference>
<dbReference type="AlphaFoldDB" id="G0GDG4"/>
<dbReference type="UniPathway" id="UPA00666"/>
<evidence type="ECO:0000256" key="1">
    <source>
        <dbReference type="ARBA" id="ARBA00004651"/>
    </source>
</evidence>